<dbReference type="EMBL" id="OU963862">
    <property type="protein sequence ID" value="CAH0381389.1"/>
    <property type="molecule type" value="Genomic_DNA"/>
</dbReference>
<keyword evidence="3" id="KW-1185">Reference proteome</keyword>
<feature type="transmembrane region" description="Helical" evidence="1">
    <location>
        <begin position="29"/>
        <end position="47"/>
    </location>
</feature>
<keyword evidence="1" id="KW-0472">Membrane</keyword>
<gene>
    <name evidence="2" type="ORF">BEMITA_LOCUS1049</name>
</gene>
<dbReference type="AlphaFoldDB" id="A0A9P0EYP5"/>
<dbReference type="Proteomes" id="UP001152759">
    <property type="component" value="Chromosome 1"/>
</dbReference>
<keyword evidence="1" id="KW-0812">Transmembrane</keyword>
<feature type="non-terminal residue" evidence="2">
    <location>
        <position position="69"/>
    </location>
</feature>
<evidence type="ECO:0000256" key="1">
    <source>
        <dbReference type="SAM" id="Phobius"/>
    </source>
</evidence>
<proteinExistence type="predicted"/>
<accession>A0A9P0EYP5</accession>
<keyword evidence="1" id="KW-1133">Transmembrane helix</keyword>
<sequence length="69" mass="8461">MSDLDQRPCNEHRSWVVDYEYACRLNSCVYIYIRLIVVFPIFAWLYFSHFKKFPSETFCDVKKRNRTTI</sequence>
<evidence type="ECO:0000313" key="3">
    <source>
        <dbReference type="Proteomes" id="UP001152759"/>
    </source>
</evidence>
<name>A0A9P0EYP5_BEMTA</name>
<organism evidence="2 3">
    <name type="scientific">Bemisia tabaci</name>
    <name type="common">Sweetpotato whitefly</name>
    <name type="synonym">Aleurodes tabaci</name>
    <dbReference type="NCBI Taxonomy" id="7038"/>
    <lineage>
        <taxon>Eukaryota</taxon>
        <taxon>Metazoa</taxon>
        <taxon>Ecdysozoa</taxon>
        <taxon>Arthropoda</taxon>
        <taxon>Hexapoda</taxon>
        <taxon>Insecta</taxon>
        <taxon>Pterygota</taxon>
        <taxon>Neoptera</taxon>
        <taxon>Paraneoptera</taxon>
        <taxon>Hemiptera</taxon>
        <taxon>Sternorrhyncha</taxon>
        <taxon>Aleyrodoidea</taxon>
        <taxon>Aleyrodidae</taxon>
        <taxon>Aleyrodinae</taxon>
        <taxon>Bemisia</taxon>
    </lineage>
</organism>
<evidence type="ECO:0000313" key="2">
    <source>
        <dbReference type="EMBL" id="CAH0381389.1"/>
    </source>
</evidence>
<reference evidence="2" key="1">
    <citation type="submission" date="2021-12" db="EMBL/GenBank/DDBJ databases">
        <authorList>
            <person name="King R."/>
        </authorList>
    </citation>
    <scope>NUCLEOTIDE SEQUENCE</scope>
</reference>
<protein>
    <submittedName>
        <fullName evidence="2">Uncharacterized protein</fullName>
    </submittedName>
</protein>